<dbReference type="PANTHER" id="PTHR30273">
    <property type="entry name" value="PERIPLASMIC SIGNAL SENSOR AND SIGMA FACTOR ACTIVATOR FECR-RELATED"/>
    <property type="match status" value="1"/>
</dbReference>
<sequence>MSDADPDKARLEQASLWWLRLREDNVPAEEINAWLEWCQRDSANLQAFEKIESLGGQLGGLDVQTRASLLQELDAELAAPEPPRRRRSWTLALAAGLAALAVYGGMLAWRAPAPEAQQARYATVKAQSRELKMSDGSQVALGAASHLIVDYSSAQRALRLDDGEAYFQVAHNPHRPFVVSVGSLTVTAVGTAFNIRKTGPRVEVVVTQGVVDVARREGTQALTNPEPARLPEDGVIRVAAGQRVVADEDRRLLTVSPADRDAAIAWREGRQQFVDENLAVVVANLNRYARNEVQLGDASLEQLRYTGSIVQGRESEWLAAVEKVFPISAQQQADGRVLLYRRGAVAPRLSAAGE</sequence>
<feature type="domain" description="FecR protein" evidence="2">
    <location>
        <begin position="120"/>
        <end position="211"/>
    </location>
</feature>
<dbReference type="Gene3D" id="2.60.120.1440">
    <property type="match status" value="1"/>
</dbReference>
<dbReference type="GO" id="GO:0016989">
    <property type="term" value="F:sigma factor antagonist activity"/>
    <property type="evidence" value="ECO:0007669"/>
    <property type="project" value="TreeGrafter"/>
</dbReference>
<dbReference type="AlphaFoldDB" id="A0A1H9FV33"/>
<dbReference type="PIRSF" id="PIRSF018266">
    <property type="entry name" value="FecR"/>
    <property type="match status" value="1"/>
</dbReference>
<feature type="transmembrane region" description="Helical" evidence="1">
    <location>
        <begin position="89"/>
        <end position="109"/>
    </location>
</feature>
<reference evidence="4 5" key="1">
    <citation type="submission" date="2016-10" db="EMBL/GenBank/DDBJ databases">
        <authorList>
            <person name="de Groot N.N."/>
        </authorList>
    </citation>
    <scope>NUCLEOTIDE SEQUENCE [LARGE SCALE GENOMIC DNA]</scope>
    <source>
        <strain evidence="4 5">DSM 25927</strain>
    </source>
</reference>
<dbReference type="InterPro" id="IPR006860">
    <property type="entry name" value="FecR"/>
</dbReference>
<keyword evidence="1" id="KW-1133">Transmembrane helix</keyword>
<keyword evidence="1" id="KW-0472">Membrane</keyword>
<dbReference type="EMBL" id="FOFS01000006">
    <property type="protein sequence ID" value="SEQ41751.1"/>
    <property type="molecule type" value="Genomic_DNA"/>
</dbReference>
<protein>
    <submittedName>
        <fullName evidence="4">FecR family protein</fullName>
    </submittedName>
</protein>
<evidence type="ECO:0000259" key="2">
    <source>
        <dbReference type="Pfam" id="PF04773"/>
    </source>
</evidence>
<dbReference type="PANTHER" id="PTHR30273:SF2">
    <property type="entry name" value="PROTEIN FECR"/>
    <property type="match status" value="1"/>
</dbReference>
<dbReference type="Pfam" id="PF16220">
    <property type="entry name" value="DUF4880"/>
    <property type="match status" value="1"/>
</dbReference>
<dbReference type="Proteomes" id="UP000199233">
    <property type="component" value="Unassembled WGS sequence"/>
</dbReference>
<feature type="domain" description="FecR N-terminal" evidence="3">
    <location>
        <begin position="12"/>
        <end position="54"/>
    </location>
</feature>
<gene>
    <name evidence="4" type="ORF">SAMN04488038_106111</name>
</gene>
<proteinExistence type="predicted"/>
<keyword evidence="1" id="KW-0812">Transmembrane</keyword>
<evidence type="ECO:0000256" key="1">
    <source>
        <dbReference type="SAM" id="Phobius"/>
    </source>
</evidence>
<dbReference type="Gene3D" id="3.55.50.30">
    <property type="match status" value="1"/>
</dbReference>
<dbReference type="InterPro" id="IPR032623">
    <property type="entry name" value="FecR_N"/>
</dbReference>
<organism evidence="4 5">
    <name type="scientific">Solimonas aquatica</name>
    <dbReference type="NCBI Taxonomy" id="489703"/>
    <lineage>
        <taxon>Bacteria</taxon>
        <taxon>Pseudomonadati</taxon>
        <taxon>Pseudomonadota</taxon>
        <taxon>Gammaproteobacteria</taxon>
        <taxon>Nevskiales</taxon>
        <taxon>Nevskiaceae</taxon>
        <taxon>Solimonas</taxon>
    </lineage>
</organism>
<keyword evidence="5" id="KW-1185">Reference proteome</keyword>
<dbReference type="InterPro" id="IPR012373">
    <property type="entry name" value="Ferrdict_sens_TM"/>
</dbReference>
<evidence type="ECO:0000259" key="3">
    <source>
        <dbReference type="Pfam" id="PF16220"/>
    </source>
</evidence>
<dbReference type="RefSeq" id="WP_093284868.1">
    <property type="nucleotide sequence ID" value="NZ_FOFS01000006.1"/>
</dbReference>
<dbReference type="Pfam" id="PF04773">
    <property type="entry name" value="FecR"/>
    <property type="match status" value="1"/>
</dbReference>
<name>A0A1H9FV33_9GAMM</name>
<dbReference type="STRING" id="489703.SAMN04488038_106111"/>
<evidence type="ECO:0000313" key="4">
    <source>
        <dbReference type="EMBL" id="SEQ41751.1"/>
    </source>
</evidence>
<accession>A0A1H9FV33</accession>
<dbReference type="OrthoDB" id="9771237at2"/>
<evidence type="ECO:0000313" key="5">
    <source>
        <dbReference type="Proteomes" id="UP000199233"/>
    </source>
</evidence>